<reference evidence="6 7" key="1">
    <citation type="submission" date="2017-05" db="EMBL/GenBank/DDBJ databases">
        <authorList>
            <person name="Varghese N."/>
            <person name="Submissions S."/>
        </authorList>
    </citation>
    <scope>NUCLEOTIDE SEQUENCE [LARGE SCALE GENOMIC DNA]</scope>
    <source>
        <strain evidence="6 7">DSM 45474</strain>
    </source>
</reference>
<dbReference type="InterPro" id="IPR027417">
    <property type="entry name" value="P-loop_NTPase"/>
</dbReference>
<evidence type="ECO:0000259" key="5">
    <source>
        <dbReference type="Pfam" id="PF13304"/>
    </source>
</evidence>
<dbReference type="Gene3D" id="3.40.50.300">
    <property type="entry name" value="P-loop containing nucleotide triphosphate hydrolases"/>
    <property type="match status" value="1"/>
</dbReference>
<evidence type="ECO:0000256" key="3">
    <source>
        <dbReference type="ARBA" id="ARBA00022741"/>
    </source>
</evidence>
<dbReference type="PANTHER" id="PTHR42711:SF5">
    <property type="entry name" value="ABC TRANSPORTER ATP-BINDING PROTEIN NATA"/>
    <property type="match status" value="1"/>
</dbReference>
<comment type="similarity">
    <text evidence="1">Belongs to the ABC transporter superfamily.</text>
</comment>
<accession>A0A521F0V5</accession>
<dbReference type="Pfam" id="PF13304">
    <property type="entry name" value="AAA_21"/>
    <property type="match status" value="1"/>
</dbReference>
<dbReference type="GO" id="GO:0005524">
    <property type="term" value="F:ATP binding"/>
    <property type="evidence" value="ECO:0007669"/>
    <property type="project" value="UniProtKB-KW"/>
</dbReference>
<dbReference type="SUPFAM" id="SSF52540">
    <property type="entry name" value="P-loop containing nucleoside triphosphate hydrolases"/>
    <property type="match status" value="1"/>
</dbReference>
<dbReference type="InterPro" id="IPR003959">
    <property type="entry name" value="ATPase_AAA_core"/>
</dbReference>
<evidence type="ECO:0000313" key="7">
    <source>
        <dbReference type="Proteomes" id="UP000315636"/>
    </source>
</evidence>
<feature type="domain" description="ATPase AAA-type core" evidence="5">
    <location>
        <begin position="7"/>
        <end position="61"/>
    </location>
</feature>
<gene>
    <name evidence="6" type="ORF">SAMN06264849_1122</name>
</gene>
<dbReference type="PANTHER" id="PTHR42711">
    <property type="entry name" value="ABC TRANSPORTER ATP-BINDING PROTEIN"/>
    <property type="match status" value="1"/>
</dbReference>
<dbReference type="GO" id="GO:0016887">
    <property type="term" value="F:ATP hydrolysis activity"/>
    <property type="evidence" value="ECO:0007669"/>
    <property type="project" value="InterPro"/>
</dbReference>
<name>A0A521F0V5_9BACL</name>
<dbReference type="EMBL" id="FXTI01000012">
    <property type="protein sequence ID" value="SMO89737.1"/>
    <property type="molecule type" value="Genomic_DNA"/>
</dbReference>
<evidence type="ECO:0000256" key="2">
    <source>
        <dbReference type="ARBA" id="ARBA00022448"/>
    </source>
</evidence>
<keyword evidence="2" id="KW-0813">Transport</keyword>
<keyword evidence="4" id="KW-0067">ATP-binding</keyword>
<sequence length="174" mass="20621">MKKITKQRLTLAIALFHNPKIIFLDEPTTGLDPEAKRRIWDLLFEYRDKGSTIIITTHQMEEAEAFCDRVAIFLNGSIVDLNSPSYLLKKYENQNQYIEYVSEEFNTNILKKYDRNIIVEEKNNKYIVYSSNIQKTAYHIFRLSENKGWKIQSFKYNANTMEDTYLKAIDQEDI</sequence>
<evidence type="ECO:0000313" key="6">
    <source>
        <dbReference type="EMBL" id="SMO89737.1"/>
    </source>
</evidence>
<dbReference type="AlphaFoldDB" id="A0A521F0V5"/>
<proteinExistence type="inferred from homology"/>
<evidence type="ECO:0000256" key="1">
    <source>
        <dbReference type="ARBA" id="ARBA00005417"/>
    </source>
</evidence>
<evidence type="ECO:0000256" key="4">
    <source>
        <dbReference type="ARBA" id="ARBA00022840"/>
    </source>
</evidence>
<keyword evidence="3" id="KW-0547">Nucleotide-binding</keyword>
<organism evidence="6 7">
    <name type="scientific">Melghirimyces algeriensis</name>
    <dbReference type="NCBI Taxonomy" id="910412"/>
    <lineage>
        <taxon>Bacteria</taxon>
        <taxon>Bacillati</taxon>
        <taxon>Bacillota</taxon>
        <taxon>Bacilli</taxon>
        <taxon>Bacillales</taxon>
        <taxon>Thermoactinomycetaceae</taxon>
        <taxon>Melghirimyces</taxon>
    </lineage>
</organism>
<dbReference type="Proteomes" id="UP000315636">
    <property type="component" value="Unassembled WGS sequence"/>
</dbReference>
<keyword evidence="7" id="KW-1185">Reference proteome</keyword>
<dbReference type="OrthoDB" id="9804819at2"/>
<protein>
    <submittedName>
        <fullName evidence="6">AAA domain-containing protein, putative AbiEii toxin, Type IV TA system</fullName>
    </submittedName>
</protein>
<dbReference type="InterPro" id="IPR050763">
    <property type="entry name" value="ABC_transporter_ATP-binding"/>
</dbReference>